<keyword evidence="4 7" id="KW-0238">DNA-binding</keyword>
<dbReference type="InParanoid" id="D4H1Q9"/>
<feature type="domain" description="Response regulatory" evidence="8">
    <location>
        <begin position="4"/>
        <end position="117"/>
    </location>
</feature>
<sequence length="233" mass="26423">MKTRIMIIDDDSKLNRMLNKYLSQYAYIVDSYTNPLEAIEALENDEPSIIILDVMMPHINGFETCKRIRKISDVPIIMLTARGDVSDRIAGLESGVDDYMSKPFEPRELVARISAILKRTERQISPKKEKGILEYGNLRIDLSAGRAYLSGIPMELTQGEMSVLSLFARHPFNVMDRDAIQNELNGSDWDAYNRSVDVTVSRVRAKLGDDPKNPSYIKTVWGTGYMFIAEPPN</sequence>
<evidence type="ECO:0000313" key="11">
    <source>
        <dbReference type="Proteomes" id="UP000002012"/>
    </source>
</evidence>
<evidence type="ECO:0000256" key="5">
    <source>
        <dbReference type="ARBA" id="ARBA00023163"/>
    </source>
</evidence>
<keyword evidence="5" id="KW-0804">Transcription</keyword>
<proteinExistence type="predicted"/>
<feature type="DNA-binding region" description="OmpR/PhoB-type" evidence="7">
    <location>
        <begin position="130"/>
        <end position="229"/>
    </location>
</feature>
<dbReference type="OrthoDB" id="368799at2"/>
<dbReference type="RefSeq" id="WP_013011323.1">
    <property type="nucleotide sequence ID" value="NC_013943.1"/>
</dbReference>
<dbReference type="SUPFAM" id="SSF52172">
    <property type="entry name" value="CheY-like"/>
    <property type="match status" value="1"/>
</dbReference>
<dbReference type="PROSITE" id="PS50110">
    <property type="entry name" value="RESPONSE_REGULATORY"/>
    <property type="match status" value="1"/>
</dbReference>
<dbReference type="GO" id="GO:0032993">
    <property type="term" value="C:protein-DNA complex"/>
    <property type="evidence" value="ECO:0007669"/>
    <property type="project" value="TreeGrafter"/>
</dbReference>
<dbReference type="CDD" id="cd00383">
    <property type="entry name" value="trans_reg_C"/>
    <property type="match status" value="1"/>
</dbReference>
<dbReference type="Gene3D" id="1.10.10.10">
    <property type="entry name" value="Winged helix-like DNA-binding domain superfamily/Winged helix DNA-binding domain"/>
    <property type="match status" value="1"/>
</dbReference>
<dbReference type="SMART" id="SM00448">
    <property type="entry name" value="REC"/>
    <property type="match status" value="1"/>
</dbReference>
<evidence type="ECO:0000256" key="3">
    <source>
        <dbReference type="ARBA" id="ARBA00023015"/>
    </source>
</evidence>
<reference evidence="10 11" key="1">
    <citation type="journal article" date="2010" name="Stand. Genomic Sci.">
        <title>Complete genome sequence of Denitrovibrio acetiphilus type strain (N2460).</title>
        <authorList>
            <person name="Kiss H."/>
            <person name="Lang E."/>
            <person name="Lapidus A."/>
            <person name="Copeland A."/>
            <person name="Nolan M."/>
            <person name="Glavina Del Rio T."/>
            <person name="Chen F."/>
            <person name="Lucas S."/>
            <person name="Tice H."/>
            <person name="Cheng J.F."/>
            <person name="Han C."/>
            <person name="Goodwin L."/>
            <person name="Pitluck S."/>
            <person name="Liolios K."/>
            <person name="Pati A."/>
            <person name="Ivanova N."/>
            <person name="Mavromatis K."/>
            <person name="Chen A."/>
            <person name="Palaniappan K."/>
            <person name="Land M."/>
            <person name="Hauser L."/>
            <person name="Chang Y.J."/>
            <person name="Jeffries C.D."/>
            <person name="Detter J.C."/>
            <person name="Brettin T."/>
            <person name="Spring S."/>
            <person name="Rohde M."/>
            <person name="Goker M."/>
            <person name="Woyke T."/>
            <person name="Bristow J."/>
            <person name="Eisen J.A."/>
            <person name="Markowitz V."/>
            <person name="Hugenholtz P."/>
            <person name="Kyrpides N.C."/>
            <person name="Klenk H.P."/>
        </authorList>
    </citation>
    <scope>NUCLEOTIDE SEQUENCE [LARGE SCALE GENOMIC DNA]</scope>
    <source>
        <strain evidence="11">DSM 12809 / NBRC 114555 / N2460</strain>
    </source>
</reference>
<accession>D4H1Q9</accession>
<dbReference type="eggNOG" id="COG0745">
    <property type="taxonomic scope" value="Bacteria"/>
</dbReference>
<dbReference type="Proteomes" id="UP000002012">
    <property type="component" value="Chromosome"/>
</dbReference>
<dbReference type="GO" id="GO:0006355">
    <property type="term" value="P:regulation of DNA-templated transcription"/>
    <property type="evidence" value="ECO:0007669"/>
    <property type="project" value="InterPro"/>
</dbReference>
<keyword evidence="11" id="KW-1185">Reference proteome</keyword>
<dbReference type="PANTHER" id="PTHR48111">
    <property type="entry name" value="REGULATOR OF RPOS"/>
    <property type="match status" value="1"/>
</dbReference>
<dbReference type="Gene3D" id="6.10.250.690">
    <property type="match status" value="1"/>
</dbReference>
<name>D4H1Q9_DENA2</name>
<dbReference type="GO" id="GO:0000156">
    <property type="term" value="F:phosphorelay response regulator activity"/>
    <property type="evidence" value="ECO:0007669"/>
    <property type="project" value="TreeGrafter"/>
</dbReference>
<dbReference type="InterPro" id="IPR039420">
    <property type="entry name" value="WalR-like"/>
</dbReference>
<evidence type="ECO:0000256" key="7">
    <source>
        <dbReference type="PROSITE-ProRule" id="PRU01091"/>
    </source>
</evidence>
<evidence type="ECO:0000256" key="6">
    <source>
        <dbReference type="PROSITE-ProRule" id="PRU00169"/>
    </source>
</evidence>
<evidence type="ECO:0000259" key="8">
    <source>
        <dbReference type="PROSITE" id="PS50110"/>
    </source>
</evidence>
<dbReference type="Pfam" id="PF00486">
    <property type="entry name" value="Trans_reg_C"/>
    <property type="match status" value="1"/>
</dbReference>
<gene>
    <name evidence="10" type="ordered locus">Dacet_2056</name>
</gene>
<dbReference type="PaxDb" id="522772-Dacet_2056"/>
<dbReference type="EMBL" id="CP001968">
    <property type="protein sequence ID" value="ADD68819.1"/>
    <property type="molecule type" value="Genomic_DNA"/>
</dbReference>
<feature type="modified residue" description="4-aspartylphosphate" evidence="6">
    <location>
        <position position="53"/>
    </location>
</feature>
<dbReference type="PROSITE" id="PS51755">
    <property type="entry name" value="OMPR_PHOB"/>
    <property type="match status" value="1"/>
</dbReference>
<dbReference type="InterPro" id="IPR011006">
    <property type="entry name" value="CheY-like_superfamily"/>
</dbReference>
<feature type="domain" description="OmpR/PhoB-type" evidence="9">
    <location>
        <begin position="130"/>
        <end position="229"/>
    </location>
</feature>
<dbReference type="STRING" id="522772.Dacet_2056"/>
<evidence type="ECO:0000256" key="4">
    <source>
        <dbReference type="ARBA" id="ARBA00023125"/>
    </source>
</evidence>
<dbReference type="SUPFAM" id="SSF46894">
    <property type="entry name" value="C-terminal effector domain of the bipartite response regulators"/>
    <property type="match status" value="1"/>
</dbReference>
<dbReference type="KEGG" id="dap:Dacet_2056"/>
<dbReference type="AlphaFoldDB" id="D4H1Q9"/>
<keyword evidence="3" id="KW-0805">Transcription regulation</keyword>
<dbReference type="InterPro" id="IPR001867">
    <property type="entry name" value="OmpR/PhoB-type_DNA-bd"/>
</dbReference>
<dbReference type="SMART" id="SM00862">
    <property type="entry name" value="Trans_reg_C"/>
    <property type="match status" value="1"/>
</dbReference>
<dbReference type="InterPro" id="IPR036388">
    <property type="entry name" value="WH-like_DNA-bd_sf"/>
</dbReference>
<evidence type="ECO:0000256" key="1">
    <source>
        <dbReference type="ARBA" id="ARBA00022553"/>
    </source>
</evidence>
<evidence type="ECO:0000259" key="9">
    <source>
        <dbReference type="PROSITE" id="PS51755"/>
    </source>
</evidence>
<organism evidence="10 11">
    <name type="scientific">Denitrovibrio acetiphilus (strain DSM 12809 / NBRC 114555 / N2460)</name>
    <dbReference type="NCBI Taxonomy" id="522772"/>
    <lineage>
        <taxon>Bacteria</taxon>
        <taxon>Pseudomonadati</taxon>
        <taxon>Deferribacterota</taxon>
        <taxon>Deferribacteres</taxon>
        <taxon>Deferribacterales</taxon>
        <taxon>Geovibrionaceae</taxon>
        <taxon>Denitrovibrio</taxon>
    </lineage>
</organism>
<dbReference type="FunCoup" id="D4H1Q9">
    <property type="interactions" value="275"/>
</dbReference>
<evidence type="ECO:0000313" key="10">
    <source>
        <dbReference type="EMBL" id="ADD68819.1"/>
    </source>
</evidence>
<dbReference type="GO" id="GO:0005829">
    <property type="term" value="C:cytosol"/>
    <property type="evidence" value="ECO:0007669"/>
    <property type="project" value="TreeGrafter"/>
</dbReference>
<dbReference type="FunFam" id="3.40.50.2300:FF:000001">
    <property type="entry name" value="DNA-binding response regulator PhoB"/>
    <property type="match status" value="1"/>
</dbReference>
<dbReference type="Pfam" id="PF00072">
    <property type="entry name" value="Response_reg"/>
    <property type="match status" value="1"/>
</dbReference>
<protein>
    <submittedName>
        <fullName evidence="10">Two component transcriptional regulator, winged helix family</fullName>
    </submittedName>
</protein>
<dbReference type="InterPro" id="IPR016032">
    <property type="entry name" value="Sig_transdc_resp-reg_C-effctor"/>
</dbReference>
<dbReference type="Gene3D" id="3.40.50.2300">
    <property type="match status" value="1"/>
</dbReference>
<dbReference type="InterPro" id="IPR001789">
    <property type="entry name" value="Sig_transdc_resp-reg_receiver"/>
</dbReference>
<dbReference type="PANTHER" id="PTHR48111:SF1">
    <property type="entry name" value="TWO-COMPONENT RESPONSE REGULATOR ORR33"/>
    <property type="match status" value="1"/>
</dbReference>
<evidence type="ECO:0000256" key="2">
    <source>
        <dbReference type="ARBA" id="ARBA00023012"/>
    </source>
</evidence>
<dbReference type="GO" id="GO:0000976">
    <property type="term" value="F:transcription cis-regulatory region binding"/>
    <property type="evidence" value="ECO:0007669"/>
    <property type="project" value="TreeGrafter"/>
</dbReference>
<keyword evidence="2" id="KW-0902">Two-component regulatory system</keyword>
<keyword evidence="1 6" id="KW-0597">Phosphoprotein</keyword>
<dbReference type="HOGENOM" id="CLU_000445_30_4_0"/>